<dbReference type="PANTHER" id="PTHR10900:SF77">
    <property type="entry name" value="FI19380P1"/>
    <property type="match status" value="1"/>
</dbReference>
<protein>
    <recommendedName>
        <fullName evidence="1">FAS1 domain-containing protein</fullName>
    </recommendedName>
</protein>
<dbReference type="InParanoid" id="G9MZB5"/>
<dbReference type="InterPro" id="IPR036378">
    <property type="entry name" value="FAS1_dom_sf"/>
</dbReference>
<dbReference type="STRING" id="413071.G9MZB5"/>
<dbReference type="HOGENOM" id="CLU_067857_0_0_1"/>
<dbReference type="InterPro" id="IPR050904">
    <property type="entry name" value="Adhesion/Biosynth-related"/>
</dbReference>
<sequence length="296" mass="31211">MASGALAQSPQSLFSTLQANGFTEFAQRLPTIELTSAEAGLVVYAPNNNAFIISGNATVARATIGPPPAALNLARFRGGGSFQYNSRALATRMAKRATSRGSVYETLYHDDFVLLGSGHNQSLVERNVPSASLPFVFSGLGKSAQVVGSDIPFDKGVIRPIDAVLTLPRSLSSTLQAIGGVKLAAALKQTNLTATLEGAESITVLAPSNEVFSLSSTLTQTQIVQVLKEHIIVAPSFPAYSPWLEDGQIFRTLGGTNVSVVIKDDVAYLNGARILTGDSIIQNGVVHTIDKVFQPP</sequence>
<dbReference type="PROSITE" id="PS50213">
    <property type="entry name" value="FAS1"/>
    <property type="match status" value="1"/>
</dbReference>
<dbReference type="EMBL" id="ABDF02000081">
    <property type="protein sequence ID" value="EHK19972.1"/>
    <property type="molecule type" value="Genomic_DNA"/>
</dbReference>
<organism evidence="2 3">
    <name type="scientific">Hypocrea virens (strain Gv29-8 / FGSC 10586)</name>
    <name type="common">Gliocladium virens</name>
    <name type="synonym">Trichoderma virens</name>
    <dbReference type="NCBI Taxonomy" id="413071"/>
    <lineage>
        <taxon>Eukaryota</taxon>
        <taxon>Fungi</taxon>
        <taxon>Dikarya</taxon>
        <taxon>Ascomycota</taxon>
        <taxon>Pezizomycotina</taxon>
        <taxon>Sordariomycetes</taxon>
        <taxon>Hypocreomycetidae</taxon>
        <taxon>Hypocreales</taxon>
        <taxon>Hypocreaceae</taxon>
        <taxon>Trichoderma</taxon>
    </lineage>
</organism>
<dbReference type="eggNOG" id="KOG1437">
    <property type="taxonomic scope" value="Eukaryota"/>
</dbReference>
<keyword evidence="3" id="KW-1185">Reference proteome</keyword>
<dbReference type="Proteomes" id="UP000007115">
    <property type="component" value="Unassembled WGS sequence"/>
</dbReference>
<dbReference type="Gene3D" id="2.30.180.10">
    <property type="entry name" value="FAS1 domain"/>
    <property type="match status" value="2"/>
</dbReference>
<feature type="domain" description="FAS1" evidence="1">
    <location>
        <begin position="158"/>
        <end position="293"/>
    </location>
</feature>
<dbReference type="OMA" id="YATNNTQ"/>
<dbReference type="SUPFAM" id="SSF82153">
    <property type="entry name" value="FAS1 domain"/>
    <property type="match status" value="1"/>
</dbReference>
<dbReference type="GO" id="GO:0016236">
    <property type="term" value="P:macroautophagy"/>
    <property type="evidence" value="ECO:0007669"/>
    <property type="project" value="TreeGrafter"/>
</dbReference>
<reference evidence="2 3" key="1">
    <citation type="journal article" date="2011" name="Genome Biol.">
        <title>Comparative genome sequence analysis underscores mycoparasitism as the ancestral life style of Trichoderma.</title>
        <authorList>
            <person name="Kubicek C.P."/>
            <person name="Herrera-Estrella A."/>
            <person name="Seidl-Seiboth V."/>
            <person name="Martinez D.A."/>
            <person name="Druzhinina I.S."/>
            <person name="Thon M."/>
            <person name="Zeilinger S."/>
            <person name="Casas-Flores S."/>
            <person name="Horwitz B.A."/>
            <person name="Mukherjee P.K."/>
            <person name="Mukherjee M."/>
            <person name="Kredics L."/>
            <person name="Alcaraz L.D."/>
            <person name="Aerts A."/>
            <person name="Antal Z."/>
            <person name="Atanasova L."/>
            <person name="Cervantes-Badillo M.G."/>
            <person name="Challacombe J."/>
            <person name="Chertkov O."/>
            <person name="McCluskey K."/>
            <person name="Coulpier F."/>
            <person name="Deshpande N."/>
            <person name="von Doehren H."/>
            <person name="Ebbole D.J."/>
            <person name="Esquivel-Naranjo E.U."/>
            <person name="Fekete E."/>
            <person name="Flipphi M."/>
            <person name="Glaser F."/>
            <person name="Gomez-Rodriguez E.Y."/>
            <person name="Gruber S."/>
            <person name="Han C."/>
            <person name="Henrissat B."/>
            <person name="Hermosa R."/>
            <person name="Hernandez-Onate M."/>
            <person name="Karaffa L."/>
            <person name="Kosti I."/>
            <person name="Le Crom S."/>
            <person name="Lindquist E."/>
            <person name="Lucas S."/>
            <person name="Luebeck M."/>
            <person name="Luebeck P.S."/>
            <person name="Margeot A."/>
            <person name="Metz B."/>
            <person name="Misra M."/>
            <person name="Nevalainen H."/>
            <person name="Omann M."/>
            <person name="Packer N."/>
            <person name="Perrone G."/>
            <person name="Uresti-Rivera E.E."/>
            <person name="Salamov A."/>
            <person name="Schmoll M."/>
            <person name="Seiboth B."/>
            <person name="Shapiro H."/>
            <person name="Sukno S."/>
            <person name="Tamayo-Ramos J.A."/>
            <person name="Tisch D."/>
            <person name="Wiest A."/>
            <person name="Wilkinson H.H."/>
            <person name="Zhang M."/>
            <person name="Coutinho P.M."/>
            <person name="Kenerley C.M."/>
            <person name="Monte E."/>
            <person name="Baker S.E."/>
            <person name="Grigoriev I.V."/>
        </authorList>
    </citation>
    <scope>NUCLEOTIDE SEQUENCE [LARGE SCALE GENOMIC DNA]</scope>
    <source>
        <strain evidence="3">Gv29-8 / FGSC 10586</strain>
    </source>
</reference>
<proteinExistence type="predicted"/>
<dbReference type="InterPro" id="IPR000782">
    <property type="entry name" value="FAS1_domain"/>
</dbReference>
<evidence type="ECO:0000313" key="2">
    <source>
        <dbReference type="EMBL" id="EHK19972.1"/>
    </source>
</evidence>
<dbReference type="Pfam" id="PF02469">
    <property type="entry name" value="Fasciclin"/>
    <property type="match status" value="1"/>
</dbReference>
<dbReference type="GeneID" id="25788305"/>
<dbReference type="GO" id="GO:0000329">
    <property type="term" value="C:fungal-type vacuole membrane"/>
    <property type="evidence" value="ECO:0007669"/>
    <property type="project" value="TreeGrafter"/>
</dbReference>
<dbReference type="OrthoDB" id="286301at2759"/>
<dbReference type="SMART" id="SM00554">
    <property type="entry name" value="FAS1"/>
    <property type="match status" value="1"/>
</dbReference>
<dbReference type="RefSeq" id="XP_013954171.1">
    <property type="nucleotide sequence ID" value="XM_014098696.1"/>
</dbReference>
<evidence type="ECO:0000313" key="3">
    <source>
        <dbReference type="Proteomes" id="UP000007115"/>
    </source>
</evidence>
<accession>G9MZB5</accession>
<dbReference type="PANTHER" id="PTHR10900">
    <property type="entry name" value="PERIOSTIN-RELATED"/>
    <property type="match status" value="1"/>
</dbReference>
<comment type="caution">
    <text evidence="2">The sequence shown here is derived from an EMBL/GenBank/DDBJ whole genome shotgun (WGS) entry which is preliminary data.</text>
</comment>
<dbReference type="AlphaFoldDB" id="G9MZB5"/>
<gene>
    <name evidence="2" type="ORF">TRIVIDRAFT_155305</name>
</gene>
<dbReference type="VEuPathDB" id="FungiDB:TRIVIDRAFT_155305"/>
<evidence type="ECO:0000259" key="1">
    <source>
        <dbReference type="PROSITE" id="PS50213"/>
    </source>
</evidence>
<name>G9MZB5_HYPVG</name>